<evidence type="ECO:0000256" key="11">
    <source>
        <dbReference type="ARBA" id="ARBA00023136"/>
    </source>
</evidence>
<dbReference type="InterPro" id="IPR018541">
    <property type="entry name" value="Ftsk_gamma"/>
</dbReference>
<evidence type="ECO:0000256" key="4">
    <source>
        <dbReference type="ARBA" id="ARBA00022618"/>
    </source>
</evidence>
<keyword evidence="12" id="KW-0131">Cell cycle</keyword>
<evidence type="ECO:0000313" key="17">
    <source>
        <dbReference type="EMBL" id="KAJ9620808.1"/>
    </source>
</evidence>
<evidence type="ECO:0000256" key="7">
    <source>
        <dbReference type="ARBA" id="ARBA00022829"/>
    </source>
</evidence>
<dbReference type="PROSITE" id="PS50901">
    <property type="entry name" value="FTSK"/>
    <property type="match status" value="1"/>
</dbReference>
<keyword evidence="6" id="KW-0547">Nucleotide-binding</keyword>
<organism evidence="17">
    <name type="scientific">Knufia peltigerae</name>
    <dbReference type="NCBI Taxonomy" id="1002370"/>
    <lineage>
        <taxon>Eukaryota</taxon>
        <taxon>Fungi</taxon>
        <taxon>Dikarya</taxon>
        <taxon>Ascomycota</taxon>
        <taxon>Pezizomycotina</taxon>
        <taxon>Eurotiomycetes</taxon>
        <taxon>Chaetothyriomycetidae</taxon>
        <taxon>Chaetothyriales</taxon>
        <taxon>Trichomeriaceae</taxon>
        <taxon>Knufia</taxon>
    </lineage>
</organism>
<evidence type="ECO:0000256" key="5">
    <source>
        <dbReference type="ARBA" id="ARBA00022692"/>
    </source>
</evidence>
<dbReference type="InterPro" id="IPR041027">
    <property type="entry name" value="FtsK_alpha"/>
</dbReference>
<dbReference type="Pfam" id="PF01580">
    <property type="entry name" value="FtsK_SpoIIIE"/>
    <property type="match status" value="1"/>
</dbReference>
<dbReference type="InterPro" id="IPR036390">
    <property type="entry name" value="WH_DNA-bd_sf"/>
</dbReference>
<evidence type="ECO:0000256" key="12">
    <source>
        <dbReference type="ARBA" id="ARBA00023306"/>
    </source>
</evidence>
<comment type="caution">
    <text evidence="17">The sequence shown here is derived from an EMBL/GenBank/DDBJ whole genome shotgun (WGS) entry which is preliminary data.</text>
</comment>
<dbReference type="GO" id="GO:0005524">
    <property type="term" value="F:ATP binding"/>
    <property type="evidence" value="ECO:0007669"/>
    <property type="project" value="UniProtKB-KW"/>
</dbReference>
<evidence type="ECO:0000256" key="9">
    <source>
        <dbReference type="ARBA" id="ARBA00022989"/>
    </source>
</evidence>
<evidence type="ECO:0000256" key="8">
    <source>
        <dbReference type="ARBA" id="ARBA00022840"/>
    </source>
</evidence>
<evidence type="ECO:0000256" key="15">
    <source>
        <dbReference type="SAM" id="Phobius"/>
    </source>
</evidence>
<dbReference type="CDD" id="cd01127">
    <property type="entry name" value="TrwB_TraG_TraD_VirD4"/>
    <property type="match status" value="1"/>
</dbReference>
<keyword evidence="3" id="KW-1003">Cell membrane</keyword>
<sequence length="799" mass="86652">MFAQHPWLVWSKVAKQVPERSKSDDKKASRRSAAAATTDNPRRQRLWRDLGLIAIAPALLYLAASLFTYSATDPGWSHTGSVVAPVHNMGGRAGAWIADVLLQLFGYIAFLLPVVLGALAWIAMFGLKRESKGENDLDPALRLVGLVGFLIAGTGFLHVRLFSGDVSHAGGILGKLVGNSLSVGFGALGANLFVLVLLLASITLATGLSWFVVMEKIGRGVMSLAPLLERKKEQATEWQQTRVMREERQEVRKADAEVRAKREPVKIEPRPEPVIEKSDRAKRDNQIPMFRGVNGDGSDLPPLALLDDPKPQPVGYDKDTLDALSRQIEFKLKDFRIDAQVVGANPGPVITRFEIEPAPGIKVSQISSLDKDIARGLSVKSVRVVDVIPGKSVIGLEIPNVTREMIYLSELLRSKEYDKSASALTLALGKDIAGRSTVADLARMPHLLVAGTTGSGKSVAVNAMVLSLLFKASPKDLRMLMIDPKMLELSVYQGIPHLLAPVVTDMKEAANGLRWCVAEMERRYKLMSAVGVRNLAGFNKKVKDAQDAGQPMMDPLFKPNPELGEAPRPLETLPFIVIFIDEFADMMMIVGKKVEELIARLAQKARAAGIHLILATQRPSVDVITGLIKANIPTRIAFQVSSKIDSRTILDQSGAETLLGHGDMLYLPPGTAMPERVHGAFVSDEEVHRVVEHLKAMGPADYVDGVLDEVQTMGDGVVVGATGLPETSSGGGDESDPLYDEALRVVTETRRASISGVQRRLKIGYNRAARLIEAMEAAGVVSPPEHNGDRTVLAPPPPK</sequence>
<dbReference type="InterPro" id="IPR036388">
    <property type="entry name" value="WH-like_DNA-bd_sf"/>
</dbReference>
<feature type="transmembrane region" description="Helical" evidence="15">
    <location>
        <begin position="104"/>
        <end position="127"/>
    </location>
</feature>
<dbReference type="PANTHER" id="PTHR22683">
    <property type="entry name" value="SPORULATION PROTEIN RELATED"/>
    <property type="match status" value="1"/>
</dbReference>
<protein>
    <recommendedName>
        <fullName evidence="16">FtsK domain-containing protein</fullName>
    </recommendedName>
</protein>
<evidence type="ECO:0000256" key="13">
    <source>
        <dbReference type="ARBA" id="ARBA00025923"/>
    </source>
</evidence>
<keyword evidence="11 15" id="KW-0472">Membrane</keyword>
<comment type="subcellular location">
    <subcellularLocation>
        <location evidence="1">Cell membrane</location>
        <topology evidence="1">Multi-pass membrane protein</topology>
    </subcellularLocation>
</comment>
<keyword evidence="7" id="KW-0159">Chromosome partition</keyword>
<dbReference type="SUPFAM" id="SSF52540">
    <property type="entry name" value="P-loop containing nucleoside triphosphate hydrolases"/>
    <property type="match status" value="1"/>
</dbReference>
<dbReference type="PANTHER" id="PTHR22683:SF41">
    <property type="entry name" value="DNA TRANSLOCASE FTSK"/>
    <property type="match status" value="1"/>
</dbReference>
<dbReference type="SUPFAM" id="SSF46785">
    <property type="entry name" value="Winged helix' DNA-binding domain"/>
    <property type="match status" value="1"/>
</dbReference>
<evidence type="ECO:0000256" key="6">
    <source>
        <dbReference type="ARBA" id="ARBA00022741"/>
    </source>
</evidence>
<feature type="transmembrane region" description="Helical" evidence="15">
    <location>
        <begin position="139"/>
        <end position="163"/>
    </location>
</feature>
<keyword evidence="8" id="KW-0067">ATP-binding</keyword>
<dbReference type="SMART" id="SM00382">
    <property type="entry name" value="AAA"/>
    <property type="match status" value="1"/>
</dbReference>
<dbReference type="EMBL" id="JAPDRN010000119">
    <property type="protein sequence ID" value="KAJ9620808.1"/>
    <property type="molecule type" value="Genomic_DNA"/>
</dbReference>
<dbReference type="FunFam" id="3.40.50.300:FF:000209">
    <property type="entry name" value="Cell division protein FtsK"/>
    <property type="match status" value="1"/>
</dbReference>
<dbReference type="GO" id="GO:0005886">
    <property type="term" value="C:plasma membrane"/>
    <property type="evidence" value="ECO:0007669"/>
    <property type="project" value="UniProtKB-SubCell"/>
</dbReference>
<dbReference type="GO" id="GO:0003677">
    <property type="term" value="F:DNA binding"/>
    <property type="evidence" value="ECO:0007669"/>
    <property type="project" value="UniProtKB-KW"/>
</dbReference>
<keyword evidence="4" id="KW-0132">Cell division</keyword>
<reference evidence="17" key="1">
    <citation type="submission" date="2022-10" db="EMBL/GenBank/DDBJ databases">
        <title>Culturing micro-colonial fungi from biological soil crusts in the Mojave desert and describing Neophaeococcomyces mojavensis, and introducing the new genera and species Taxawa tesnikishii.</title>
        <authorList>
            <person name="Kurbessoian T."/>
            <person name="Stajich J.E."/>
        </authorList>
    </citation>
    <scope>NUCLEOTIDE SEQUENCE</scope>
    <source>
        <strain evidence="17">TK_35</strain>
    </source>
</reference>
<feature type="domain" description="FtsK" evidence="16">
    <location>
        <begin position="434"/>
        <end position="647"/>
    </location>
</feature>
<dbReference type="InterPro" id="IPR002543">
    <property type="entry name" value="FtsK_dom"/>
</dbReference>
<accession>A0AA38XSY7</accession>
<dbReference type="Gene3D" id="3.40.50.300">
    <property type="entry name" value="P-loop containing nucleotide triphosphate hydrolases"/>
    <property type="match status" value="1"/>
</dbReference>
<dbReference type="Pfam" id="PF13491">
    <property type="entry name" value="FtsK_4TM"/>
    <property type="match status" value="1"/>
</dbReference>
<name>A0AA38XSY7_9EURO</name>
<evidence type="ECO:0000256" key="10">
    <source>
        <dbReference type="ARBA" id="ARBA00023125"/>
    </source>
</evidence>
<feature type="transmembrane region" description="Helical" evidence="15">
    <location>
        <begin position="50"/>
        <end position="71"/>
    </location>
</feature>
<dbReference type="InterPro" id="IPR027417">
    <property type="entry name" value="P-loop_NTPase"/>
</dbReference>
<evidence type="ECO:0000256" key="3">
    <source>
        <dbReference type="ARBA" id="ARBA00022475"/>
    </source>
</evidence>
<dbReference type="Gene3D" id="1.10.10.10">
    <property type="entry name" value="Winged helix-like DNA-binding domain superfamily/Winged helix DNA-binding domain"/>
    <property type="match status" value="1"/>
</dbReference>
<comment type="subunit">
    <text evidence="13">Homohexamer. Forms a ring that surrounds DNA.</text>
</comment>
<dbReference type="InterPro" id="IPR025199">
    <property type="entry name" value="FtsK_4TM"/>
</dbReference>
<evidence type="ECO:0000259" key="16">
    <source>
        <dbReference type="PROSITE" id="PS50901"/>
    </source>
</evidence>
<evidence type="ECO:0000256" key="1">
    <source>
        <dbReference type="ARBA" id="ARBA00004651"/>
    </source>
</evidence>
<keyword evidence="5 15" id="KW-0812">Transmembrane</keyword>
<dbReference type="GO" id="GO:0051301">
    <property type="term" value="P:cell division"/>
    <property type="evidence" value="ECO:0007669"/>
    <property type="project" value="UniProtKB-KW"/>
</dbReference>
<dbReference type="Pfam" id="PF17854">
    <property type="entry name" value="FtsK_alpha"/>
    <property type="match status" value="1"/>
</dbReference>
<dbReference type="Gene3D" id="3.30.980.40">
    <property type="match status" value="1"/>
</dbReference>
<gene>
    <name evidence="17" type="ORF">H2204_012118</name>
</gene>
<feature type="region of interest" description="Disordered" evidence="14">
    <location>
        <begin position="19"/>
        <end position="40"/>
    </location>
</feature>
<keyword evidence="9 15" id="KW-1133">Transmembrane helix</keyword>
<comment type="similarity">
    <text evidence="2">Belongs to the FtsK/SpoIIIE/SftA family.</text>
</comment>
<keyword evidence="10" id="KW-0238">DNA-binding</keyword>
<evidence type="ECO:0000256" key="2">
    <source>
        <dbReference type="ARBA" id="ARBA00006474"/>
    </source>
</evidence>
<dbReference type="InterPro" id="IPR003593">
    <property type="entry name" value="AAA+_ATPase"/>
</dbReference>
<dbReference type="GO" id="GO:0007059">
    <property type="term" value="P:chromosome segregation"/>
    <property type="evidence" value="ECO:0007669"/>
    <property type="project" value="UniProtKB-KW"/>
</dbReference>
<dbReference type="SMART" id="SM00843">
    <property type="entry name" value="Ftsk_gamma"/>
    <property type="match status" value="1"/>
</dbReference>
<dbReference type="Pfam" id="PF09397">
    <property type="entry name" value="FtsK_gamma"/>
    <property type="match status" value="1"/>
</dbReference>
<feature type="transmembrane region" description="Helical" evidence="15">
    <location>
        <begin position="183"/>
        <end position="213"/>
    </location>
</feature>
<dbReference type="InterPro" id="IPR050206">
    <property type="entry name" value="FtsK/SpoIIIE/SftA"/>
</dbReference>
<proteinExistence type="inferred from homology"/>
<evidence type="ECO:0000256" key="14">
    <source>
        <dbReference type="SAM" id="MobiDB-lite"/>
    </source>
</evidence>
<dbReference type="AlphaFoldDB" id="A0AA38XSY7"/>